<keyword evidence="1" id="KW-0812">Transmembrane</keyword>
<accession>A0A1T5LE15</accession>
<dbReference type="SUPFAM" id="SSF53756">
    <property type="entry name" value="UDP-Glycosyltransferase/glycogen phosphorylase"/>
    <property type="match status" value="1"/>
</dbReference>
<sequence length="369" mass="41408">MKKKVSIWIQGGIGGGMFSQGYPAINQLIAGLATQYDIDIYSQLPANPDYIPQGFKFYSLNRKIKSGTLRWIYLFSIFFVKHIKKPYKVLFSFWGYPAGAISVILGLVIRRPSVVYLHGGDSVCIPSIPYGVFCDSKRARICRWAYSRSSRLLTISQYQASRLITYGIAKETDVVPYGIDSSVFTFKEDRFDTPCIRFIHVGNQTPIKDQHTMLEAFSLIVQYIPATLTIVGPDFFEGQLKTWCISLGIENHVKFIEPQPNASLSAYYHCAEIMLHTSLYEAQGFVFAEAAACGTLIAGTRVGMLADMGETCGIIVEPGQSKLLAEKILDILKKPEEIKAKRLAALRWTQKINSDYTIKEISAIFEQVM</sequence>
<dbReference type="EMBL" id="FUZU01000002">
    <property type="protein sequence ID" value="SKC74200.1"/>
    <property type="molecule type" value="Genomic_DNA"/>
</dbReference>
<keyword evidence="4" id="KW-0808">Transferase</keyword>
<dbReference type="Pfam" id="PF00534">
    <property type="entry name" value="Glycos_transf_1"/>
    <property type="match status" value="1"/>
</dbReference>
<dbReference type="PANTHER" id="PTHR45947:SF3">
    <property type="entry name" value="SULFOQUINOVOSYL TRANSFERASE SQD2"/>
    <property type="match status" value="1"/>
</dbReference>
<keyword evidence="1" id="KW-0472">Membrane</keyword>
<dbReference type="InterPro" id="IPR028098">
    <property type="entry name" value="Glyco_trans_4-like_N"/>
</dbReference>
<evidence type="ECO:0000256" key="1">
    <source>
        <dbReference type="SAM" id="Phobius"/>
    </source>
</evidence>
<feature type="domain" description="Glycosyl transferase family 1" evidence="2">
    <location>
        <begin position="196"/>
        <end position="337"/>
    </location>
</feature>
<dbReference type="Proteomes" id="UP000190961">
    <property type="component" value="Unassembled WGS sequence"/>
</dbReference>
<keyword evidence="5" id="KW-1185">Reference proteome</keyword>
<evidence type="ECO:0000259" key="2">
    <source>
        <dbReference type="Pfam" id="PF00534"/>
    </source>
</evidence>
<dbReference type="STRING" id="688867.SAMN05660236_3040"/>
<protein>
    <submittedName>
        <fullName evidence="4">Glycosyltransferase involved in cell wall bisynthesis</fullName>
    </submittedName>
</protein>
<dbReference type="OrthoDB" id="9792322at2"/>
<proteinExistence type="predicted"/>
<dbReference type="Pfam" id="PF13439">
    <property type="entry name" value="Glyco_transf_4"/>
    <property type="match status" value="1"/>
</dbReference>
<evidence type="ECO:0000259" key="3">
    <source>
        <dbReference type="Pfam" id="PF13439"/>
    </source>
</evidence>
<dbReference type="CDD" id="cd03801">
    <property type="entry name" value="GT4_PimA-like"/>
    <property type="match status" value="1"/>
</dbReference>
<gene>
    <name evidence="4" type="ORF">SAMN05660236_3040</name>
</gene>
<feature type="transmembrane region" description="Helical" evidence="1">
    <location>
        <begin position="89"/>
        <end position="109"/>
    </location>
</feature>
<evidence type="ECO:0000313" key="5">
    <source>
        <dbReference type="Proteomes" id="UP000190961"/>
    </source>
</evidence>
<dbReference type="Gene3D" id="3.40.50.2000">
    <property type="entry name" value="Glycogen Phosphorylase B"/>
    <property type="match status" value="2"/>
</dbReference>
<dbReference type="RefSeq" id="WP_079687599.1">
    <property type="nucleotide sequence ID" value="NZ_FUZU01000002.1"/>
</dbReference>
<keyword evidence="1" id="KW-1133">Transmembrane helix</keyword>
<reference evidence="4 5" key="1">
    <citation type="submission" date="2017-02" db="EMBL/GenBank/DDBJ databases">
        <authorList>
            <person name="Peterson S.W."/>
        </authorList>
    </citation>
    <scope>NUCLEOTIDE SEQUENCE [LARGE SCALE GENOMIC DNA]</scope>
    <source>
        <strain evidence="4 5">DSM 25262</strain>
    </source>
</reference>
<feature type="domain" description="Glycosyltransferase subfamily 4-like N-terminal" evidence="3">
    <location>
        <begin position="27"/>
        <end position="181"/>
    </location>
</feature>
<evidence type="ECO:0000313" key="4">
    <source>
        <dbReference type="EMBL" id="SKC74200.1"/>
    </source>
</evidence>
<dbReference type="GO" id="GO:0016757">
    <property type="term" value="F:glycosyltransferase activity"/>
    <property type="evidence" value="ECO:0007669"/>
    <property type="project" value="InterPro"/>
</dbReference>
<dbReference type="PANTHER" id="PTHR45947">
    <property type="entry name" value="SULFOQUINOVOSYL TRANSFERASE SQD2"/>
    <property type="match status" value="1"/>
</dbReference>
<organism evidence="4 5">
    <name type="scientific">Ohtaekwangia koreensis</name>
    <dbReference type="NCBI Taxonomy" id="688867"/>
    <lineage>
        <taxon>Bacteria</taxon>
        <taxon>Pseudomonadati</taxon>
        <taxon>Bacteroidota</taxon>
        <taxon>Cytophagia</taxon>
        <taxon>Cytophagales</taxon>
        <taxon>Fulvivirgaceae</taxon>
        <taxon>Ohtaekwangia</taxon>
    </lineage>
</organism>
<name>A0A1T5LE15_9BACT</name>
<dbReference type="InterPro" id="IPR001296">
    <property type="entry name" value="Glyco_trans_1"/>
</dbReference>
<dbReference type="InterPro" id="IPR050194">
    <property type="entry name" value="Glycosyltransferase_grp1"/>
</dbReference>
<dbReference type="AlphaFoldDB" id="A0A1T5LE15"/>